<organism evidence="2 3">
    <name type="scientific">Melittangium boletus DSM 14713</name>
    <dbReference type="NCBI Taxonomy" id="1294270"/>
    <lineage>
        <taxon>Bacteria</taxon>
        <taxon>Pseudomonadati</taxon>
        <taxon>Myxococcota</taxon>
        <taxon>Myxococcia</taxon>
        <taxon>Myxococcales</taxon>
        <taxon>Cystobacterineae</taxon>
        <taxon>Archangiaceae</taxon>
        <taxon>Melittangium</taxon>
    </lineage>
</organism>
<evidence type="ECO:0000313" key="2">
    <source>
        <dbReference type="EMBL" id="ATB30302.1"/>
    </source>
</evidence>
<dbReference type="Proteomes" id="UP000217289">
    <property type="component" value="Chromosome"/>
</dbReference>
<dbReference type="Pfam" id="PF09544">
    <property type="entry name" value="DUF2381"/>
    <property type="match status" value="1"/>
</dbReference>
<keyword evidence="1" id="KW-0732">Signal</keyword>
<dbReference type="AlphaFoldDB" id="A0A250IGL8"/>
<dbReference type="InterPro" id="IPR011754">
    <property type="entry name" value="Mxa_paralog_2268"/>
</dbReference>
<protein>
    <recommendedName>
        <fullName evidence="4">Carboxypeptidase regulatory-like domain-containing protein</fullName>
    </recommendedName>
</protein>
<dbReference type="KEGG" id="mbd:MEBOL_003762"/>
<feature type="chain" id="PRO_5013259046" description="Carboxypeptidase regulatory-like domain-containing protein" evidence="1">
    <location>
        <begin position="23"/>
        <end position="277"/>
    </location>
</feature>
<evidence type="ECO:0008006" key="4">
    <source>
        <dbReference type="Google" id="ProtNLM"/>
    </source>
</evidence>
<dbReference type="RefSeq" id="WP_095978764.1">
    <property type="nucleotide sequence ID" value="NZ_CP022163.1"/>
</dbReference>
<evidence type="ECO:0000256" key="1">
    <source>
        <dbReference type="SAM" id="SignalP"/>
    </source>
</evidence>
<name>A0A250IGL8_9BACT</name>
<proteinExistence type="predicted"/>
<gene>
    <name evidence="2" type="ORF">MEBOL_003762</name>
</gene>
<dbReference type="EMBL" id="CP022163">
    <property type="protein sequence ID" value="ATB30302.1"/>
    <property type="molecule type" value="Genomic_DNA"/>
</dbReference>
<reference evidence="2 3" key="1">
    <citation type="submission" date="2017-06" db="EMBL/GenBank/DDBJ databases">
        <authorList>
            <person name="Kim H.J."/>
            <person name="Triplett B.A."/>
        </authorList>
    </citation>
    <scope>NUCLEOTIDE SEQUENCE [LARGE SCALE GENOMIC DNA]</scope>
    <source>
        <strain evidence="2 3">DSM 14713</strain>
    </source>
</reference>
<evidence type="ECO:0000313" key="3">
    <source>
        <dbReference type="Proteomes" id="UP000217289"/>
    </source>
</evidence>
<feature type="signal peptide" evidence="1">
    <location>
        <begin position="1"/>
        <end position="22"/>
    </location>
</feature>
<dbReference type="OrthoDB" id="5513784at2"/>
<sequence length="277" mass="30167">MRSVLCSALFLPLILASGPAAAQERPTGRVSRSRTLHVPMTADGTPPELHVAGGTATVISVDVPMGPEGPRIQDERGRFRLVPLEGSSFIILPNTDVLAGERPLLILPLQSGAPLQLALNSREDEVDAEVRLIPHQTPPPIEKAEGDMARLLNSSTEGAVELPLPKKRLVVIGRTRLWLKSVLRIEQRIFISLAVWDLPPSLPLEQQLLPCAVMKEGKVVTLPMFQVVALPSESPVQHRTLVTSLPDGAEQLTLRVSGDRTPDERISFPLRRAKPTP</sequence>
<accession>A0A250IGL8</accession>
<keyword evidence="3" id="KW-1185">Reference proteome</keyword>